<dbReference type="PANTHER" id="PTHR10039">
    <property type="entry name" value="AMELOGENIN"/>
    <property type="match status" value="1"/>
</dbReference>
<feature type="domain" description="Nephrocystin 3-like N-terminal" evidence="2">
    <location>
        <begin position="142"/>
        <end position="302"/>
    </location>
</feature>
<evidence type="ECO:0000259" key="2">
    <source>
        <dbReference type="Pfam" id="PF24883"/>
    </source>
</evidence>
<sequence>MESPRRLRLFTSRASQDATLPFVQYFRVPAVEHSPLPTHPLYHRFSPSALVMSRTFFDRSQNLQIQGDLTLVSSGGSTHDDPGFFHVSQRVQASNAQSRAIERGFKLLCDNTAPSARYGSGESFTGPQCHPGTRIAVQDYIFKWLDDPDGQIAMWMNGPVGIGKSAIAQTVAHLAAERGQLSSAFFFFRSDDSRNTVKYLVPTLAYEMTQRMPHTLDRVCQTIAANPHLFSSPLDYQISSTLLRPLCIPCESSLRGRMLIVIDGVDESLDTKAQQAIIRSFILGFLRVAEETIPHKILIVSRPESHIASAVLAVDINPHVRSLALESWNTEDDIELFLRAKFKDIQQTHPLRHHLPSVWPSNASFRRLRERSVGSFAYASVAIRFLASHNNNPERALQDLLLLRPNRAAVAFADLDALYRHILLSLDAETRFILQKVLCLFVYCRNETIQSLAARVSEDESIVELALLRVSSILQIQEFASRQYIAFHHTSFEEFLRDKERSGDLYVFAPNVARAVAHGLSSLWLHPISDLDEYRLFRDMSELMSAYNMPNTEMYLHVIKTLVATRIPASFLHPFSGIWESNRVDFQFTCNNAYNVICNWLRSHFNLFFQDAPTPNDVLDILLEDWQKEGNCSIASCAYFQTSIAQRYFPAFWRDTSRYLPTHAW</sequence>
<dbReference type="EMBL" id="JAACJJ010000014">
    <property type="protein sequence ID" value="KAF5327736.1"/>
    <property type="molecule type" value="Genomic_DNA"/>
</dbReference>
<dbReference type="PANTHER" id="PTHR10039:SF17">
    <property type="entry name" value="FUNGAL STAND N-TERMINAL GOODBYE DOMAIN-CONTAINING PROTEIN-RELATED"/>
    <property type="match status" value="1"/>
</dbReference>
<dbReference type="InterPro" id="IPR027417">
    <property type="entry name" value="P-loop_NTPase"/>
</dbReference>
<dbReference type="Proteomes" id="UP000567179">
    <property type="component" value="Unassembled WGS sequence"/>
</dbReference>
<keyword evidence="1" id="KW-0677">Repeat</keyword>
<evidence type="ECO:0000313" key="4">
    <source>
        <dbReference type="Proteomes" id="UP000567179"/>
    </source>
</evidence>
<dbReference type="OrthoDB" id="163438at2759"/>
<reference evidence="3 4" key="1">
    <citation type="journal article" date="2020" name="ISME J.">
        <title>Uncovering the hidden diversity of litter-decomposition mechanisms in mushroom-forming fungi.</title>
        <authorList>
            <person name="Floudas D."/>
            <person name="Bentzer J."/>
            <person name="Ahren D."/>
            <person name="Johansson T."/>
            <person name="Persson P."/>
            <person name="Tunlid A."/>
        </authorList>
    </citation>
    <scope>NUCLEOTIDE SEQUENCE [LARGE SCALE GENOMIC DNA]</scope>
    <source>
        <strain evidence="3 4">CBS 101986</strain>
    </source>
</reference>
<evidence type="ECO:0000256" key="1">
    <source>
        <dbReference type="ARBA" id="ARBA00022737"/>
    </source>
</evidence>
<dbReference type="Pfam" id="PF24883">
    <property type="entry name" value="NPHP3_N"/>
    <property type="match status" value="1"/>
</dbReference>
<protein>
    <recommendedName>
        <fullName evidence="2">Nephrocystin 3-like N-terminal domain-containing protein</fullName>
    </recommendedName>
</protein>
<gene>
    <name evidence="3" type="ORF">D9619_005146</name>
</gene>
<organism evidence="3 4">
    <name type="scientific">Psilocybe cf. subviscida</name>
    <dbReference type="NCBI Taxonomy" id="2480587"/>
    <lineage>
        <taxon>Eukaryota</taxon>
        <taxon>Fungi</taxon>
        <taxon>Dikarya</taxon>
        <taxon>Basidiomycota</taxon>
        <taxon>Agaricomycotina</taxon>
        <taxon>Agaricomycetes</taxon>
        <taxon>Agaricomycetidae</taxon>
        <taxon>Agaricales</taxon>
        <taxon>Agaricineae</taxon>
        <taxon>Strophariaceae</taxon>
        <taxon>Psilocybe</taxon>
    </lineage>
</organism>
<dbReference type="Gene3D" id="3.40.50.300">
    <property type="entry name" value="P-loop containing nucleotide triphosphate hydrolases"/>
    <property type="match status" value="1"/>
</dbReference>
<dbReference type="SUPFAM" id="SSF52540">
    <property type="entry name" value="P-loop containing nucleoside triphosphate hydrolases"/>
    <property type="match status" value="1"/>
</dbReference>
<name>A0A8H5BRI3_9AGAR</name>
<accession>A0A8H5BRI3</accession>
<keyword evidence="4" id="KW-1185">Reference proteome</keyword>
<comment type="caution">
    <text evidence="3">The sequence shown here is derived from an EMBL/GenBank/DDBJ whole genome shotgun (WGS) entry which is preliminary data.</text>
</comment>
<evidence type="ECO:0000313" key="3">
    <source>
        <dbReference type="EMBL" id="KAF5327736.1"/>
    </source>
</evidence>
<dbReference type="AlphaFoldDB" id="A0A8H5BRI3"/>
<dbReference type="InterPro" id="IPR056884">
    <property type="entry name" value="NPHP3-like_N"/>
</dbReference>
<proteinExistence type="predicted"/>